<evidence type="ECO:0008006" key="3">
    <source>
        <dbReference type="Google" id="ProtNLM"/>
    </source>
</evidence>
<dbReference type="Proteomes" id="UP000316242">
    <property type="component" value="Unassembled WGS sequence"/>
</dbReference>
<dbReference type="RefSeq" id="WP_141355673.1">
    <property type="nucleotide sequence ID" value="NZ_BAAAWM010000001.1"/>
</dbReference>
<evidence type="ECO:0000313" key="2">
    <source>
        <dbReference type="Proteomes" id="UP000316242"/>
    </source>
</evidence>
<sequence length="161" mass="18005">MFDGQVKVCEHARKTGWRGQYSTELSHAPEHHQQVQGLWSREWFVAGARVFGPATVQVITQILDRSKIEAQAYPSCRNILSELGKKKALLEEACQELLNLNGYPTYTSIKRVMATLAQAKERATAVPPAPQNVKDLSGVQDLPGVFVRDAEHYRGFGDRNV</sequence>
<keyword evidence="2" id="KW-1185">Reference proteome</keyword>
<accession>A0ABQ0RIF1</accession>
<dbReference type="EMBL" id="BJNE01000001">
    <property type="protein sequence ID" value="GEC11265.1"/>
    <property type="molecule type" value="Genomic_DNA"/>
</dbReference>
<reference evidence="1 2" key="1">
    <citation type="submission" date="2019-06" db="EMBL/GenBank/DDBJ databases">
        <title>Whole genome shotgun sequence of Glutamicibacter nicotianae NBRC 14234.</title>
        <authorList>
            <person name="Hosoyama A."/>
            <person name="Uohara A."/>
            <person name="Ohji S."/>
            <person name="Ichikawa N."/>
        </authorList>
    </citation>
    <scope>NUCLEOTIDE SEQUENCE [LARGE SCALE GENOMIC DNA]</scope>
    <source>
        <strain evidence="1 2">NBRC 14234</strain>
    </source>
</reference>
<name>A0ABQ0RIF1_GLUNI</name>
<proteinExistence type="predicted"/>
<evidence type="ECO:0000313" key="1">
    <source>
        <dbReference type="EMBL" id="GEC11265.1"/>
    </source>
</evidence>
<organism evidence="1 2">
    <name type="scientific">Glutamicibacter nicotianae</name>
    <name type="common">Arthrobacter nicotianae</name>
    <dbReference type="NCBI Taxonomy" id="37929"/>
    <lineage>
        <taxon>Bacteria</taxon>
        <taxon>Bacillati</taxon>
        <taxon>Actinomycetota</taxon>
        <taxon>Actinomycetes</taxon>
        <taxon>Micrococcales</taxon>
        <taxon>Micrococcaceae</taxon>
        <taxon>Glutamicibacter</taxon>
    </lineage>
</organism>
<comment type="caution">
    <text evidence="1">The sequence shown here is derived from an EMBL/GenBank/DDBJ whole genome shotgun (WGS) entry which is preliminary data.</text>
</comment>
<gene>
    <name evidence="1" type="ORF">ANI01nite_04680</name>
</gene>
<protein>
    <recommendedName>
        <fullName evidence="3">Transposase</fullName>
    </recommendedName>
</protein>